<comment type="caution">
    <text evidence="2">The sequence shown here is derived from an EMBL/GenBank/DDBJ whole genome shotgun (WGS) entry which is preliminary data.</text>
</comment>
<name>A0ABW5AD64_9RHOB</name>
<dbReference type="Proteomes" id="UP001597413">
    <property type="component" value="Unassembled WGS sequence"/>
</dbReference>
<dbReference type="Pfam" id="PF02498">
    <property type="entry name" value="Bro-N"/>
    <property type="match status" value="1"/>
</dbReference>
<protein>
    <submittedName>
        <fullName evidence="2">BRO family protein</fullName>
    </submittedName>
</protein>
<dbReference type="EMBL" id="JBHUIX010000013">
    <property type="protein sequence ID" value="MFD2175530.1"/>
    <property type="molecule type" value="Genomic_DNA"/>
</dbReference>
<gene>
    <name evidence="2" type="ORF">ACFSM0_15660</name>
</gene>
<evidence type="ECO:0000259" key="1">
    <source>
        <dbReference type="Pfam" id="PF02498"/>
    </source>
</evidence>
<feature type="domain" description="Bro-N" evidence="1">
    <location>
        <begin position="10"/>
        <end position="46"/>
    </location>
</feature>
<accession>A0ABW5AD64</accession>
<dbReference type="InterPro" id="IPR003497">
    <property type="entry name" value="BRO_N_domain"/>
</dbReference>
<evidence type="ECO:0000313" key="2">
    <source>
        <dbReference type="EMBL" id="MFD2175530.1"/>
    </source>
</evidence>
<sequence>MGEGALKGHNIRAVTIDDAPWFVAADVCKALGLTNTATAVAKSVNPIDTNT</sequence>
<proteinExistence type="predicted"/>
<reference evidence="3" key="1">
    <citation type="journal article" date="2019" name="Int. J. Syst. Evol. Microbiol.">
        <title>The Global Catalogue of Microorganisms (GCM) 10K type strain sequencing project: providing services to taxonomists for standard genome sequencing and annotation.</title>
        <authorList>
            <consortium name="The Broad Institute Genomics Platform"/>
            <consortium name="The Broad Institute Genome Sequencing Center for Infectious Disease"/>
            <person name="Wu L."/>
            <person name="Ma J."/>
        </authorList>
    </citation>
    <scope>NUCLEOTIDE SEQUENCE [LARGE SCALE GENOMIC DNA]</scope>
    <source>
        <strain evidence="3">CCUG 55131</strain>
    </source>
</reference>
<organism evidence="2 3">
    <name type="scientific">Rhodobacter lacus</name>
    <dbReference type="NCBI Taxonomy" id="1641972"/>
    <lineage>
        <taxon>Bacteria</taxon>
        <taxon>Pseudomonadati</taxon>
        <taxon>Pseudomonadota</taxon>
        <taxon>Alphaproteobacteria</taxon>
        <taxon>Rhodobacterales</taxon>
        <taxon>Rhodobacter group</taxon>
        <taxon>Rhodobacter</taxon>
    </lineage>
</organism>
<keyword evidence="3" id="KW-1185">Reference proteome</keyword>
<dbReference type="RefSeq" id="WP_377392439.1">
    <property type="nucleotide sequence ID" value="NZ_JBHUIX010000013.1"/>
</dbReference>
<evidence type="ECO:0000313" key="3">
    <source>
        <dbReference type="Proteomes" id="UP001597413"/>
    </source>
</evidence>